<organism evidence="2 3">
    <name type="scientific">Methanocorpusculum parvum</name>
    <dbReference type="NCBI Taxonomy" id="2193"/>
    <lineage>
        <taxon>Archaea</taxon>
        <taxon>Methanobacteriati</taxon>
        <taxon>Methanobacteriota</taxon>
        <taxon>Stenosarchaea group</taxon>
        <taxon>Methanomicrobia</taxon>
        <taxon>Methanomicrobiales</taxon>
        <taxon>Methanocorpusculaceae</taxon>
        <taxon>Methanocorpusculum</taxon>
    </lineage>
</organism>
<keyword evidence="1" id="KW-1133">Transmembrane helix</keyword>
<keyword evidence="3" id="KW-1185">Reference proteome</keyword>
<evidence type="ECO:0008006" key="4">
    <source>
        <dbReference type="Google" id="ProtNLM"/>
    </source>
</evidence>
<gene>
    <name evidence="2" type="ORF">ASJ83_02020</name>
</gene>
<feature type="transmembrane region" description="Helical" evidence="1">
    <location>
        <begin position="52"/>
        <end position="70"/>
    </location>
</feature>
<dbReference type="RefSeq" id="WP_180738280.1">
    <property type="nucleotide sequence ID" value="NZ_LMVO01000023.1"/>
</dbReference>
<evidence type="ECO:0000313" key="3">
    <source>
        <dbReference type="Proteomes" id="UP000243820"/>
    </source>
</evidence>
<keyword evidence="1" id="KW-0812">Transmembrane</keyword>
<keyword evidence="1" id="KW-0472">Membrane</keyword>
<feature type="transmembrane region" description="Helical" evidence="1">
    <location>
        <begin position="141"/>
        <end position="165"/>
    </location>
</feature>
<sequence length="240" mass="26412">MNTDGRTGKELIYRILLRFFYLVVPILVYLVLLGVFWFVFPPETGVFSMPPSPEYLGLIGLMGAYLVPPFGKETIIPLALALGYPVWVIFLGVVGMDIVTATFVSLNFDLLLRVPLIGRWIRWVVRTADKVLQTKPWVEQLASAGLLLFMYIPLQGSGSITCSVIGRLLGYKPAASLGLVIIGSVLSTLTVALGASSVIQLWHINPLLGIAAAVIILALILAIAYVWSRFTKRFYRKDGV</sequence>
<feature type="transmembrane region" description="Helical" evidence="1">
    <location>
        <begin position="82"/>
        <end position="106"/>
    </location>
</feature>
<proteinExistence type="predicted"/>
<dbReference type="AlphaFoldDB" id="A0AAX0Q7P0"/>
<feature type="transmembrane region" description="Helical" evidence="1">
    <location>
        <begin position="208"/>
        <end position="227"/>
    </location>
</feature>
<dbReference type="InterPro" id="IPR009577">
    <property type="entry name" value="Sm_multidrug_ex"/>
</dbReference>
<evidence type="ECO:0000256" key="1">
    <source>
        <dbReference type="SAM" id="Phobius"/>
    </source>
</evidence>
<dbReference type="EMBL" id="LMVO01000023">
    <property type="protein sequence ID" value="PAV09164.1"/>
    <property type="molecule type" value="Genomic_DNA"/>
</dbReference>
<comment type="caution">
    <text evidence="2">The sequence shown here is derived from an EMBL/GenBank/DDBJ whole genome shotgun (WGS) entry which is preliminary data.</text>
</comment>
<evidence type="ECO:0000313" key="2">
    <source>
        <dbReference type="EMBL" id="PAV09164.1"/>
    </source>
</evidence>
<dbReference type="Pfam" id="PF06695">
    <property type="entry name" value="Sm_multidrug_ex"/>
    <property type="match status" value="1"/>
</dbReference>
<protein>
    <recommendedName>
        <fullName evidence="4">Small multi-drug export protein</fullName>
    </recommendedName>
</protein>
<dbReference type="Proteomes" id="UP000243820">
    <property type="component" value="Unassembled WGS sequence"/>
</dbReference>
<reference evidence="2 3" key="1">
    <citation type="journal article" date="2017" name="BMC Genomics">
        <title>Genomic analysis of methanogenic archaea reveals a shift towards energy conservation.</title>
        <authorList>
            <person name="Gilmore S.P."/>
            <person name="Henske J.K."/>
            <person name="Sexton J.A."/>
            <person name="Solomon K.V."/>
            <person name="Seppala S."/>
            <person name="Yoo J.I."/>
            <person name="Huyett L.M."/>
            <person name="Pressman A."/>
            <person name="Cogan J.Z."/>
            <person name="Kivenson V."/>
            <person name="Peng X."/>
            <person name="Tan Y."/>
            <person name="Valentine D.L."/>
            <person name="O'Malley M.A."/>
        </authorList>
    </citation>
    <scope>NUCLEOTIDE SEQUENCE [LARGE SCALE GENOMIC DNA]</scope>
    <source>
        <strain evidence="2 3">XII</strain>
    </source>
</reference>
<feature type="transmembrane region" description="Helical" evidence="1">
    <location>
        <begin position="20"/>
        <end position="40"/>
    </location>
</feature>
<name>A0AAX0Q7P0_9EURY</name>
<feature type="transmembrane region" description="Helical" evidence="1">
    <location>
        <begin position="177"/>
        <end position="202"/>
    </location>
</feature>
<accession>A0AAX0Q7P0</accession>